<evidence type="ECO:0000256" key="1">
    <source>
        <dbReference type="ARBA" id="ARBA00009762"/>
    </source>
</evidence>
<dbReference type="Pfam" id="PF01896">
    <property type="entry name" value="DNA_primase_S"/>
    <property type="match status" value="1"/>
</dbReference>
<organism evidence="11 12">
    <name type="scientific">Marasmius crinis-equi</name>
    <dbReference type="NCBI Taxonomy" id="585013"/>
    <lineage>
        <taxon>Eukaryota</taxon>
        <taxon>Fungi</taxon>
        <taxon>Dikarya</taxon>
        <taxon>Basidiomycota</taxon>
        <taxon>Agaricomycotina</taxon>
        <taxon>Agaricomycetes</taxon>
        <taxon>Agaricomycetidae</taxon>
        <taxon>Agaricales</taxon>
        <taxon>Marasmiineae</taxon>
        <taxon>Marasmiaceae</taxon>
        <taxon>Marasmius</taxon>
    </lineage>
</organism>
<evidence type="ECO:0000256" key="4">
    <source>
        <dbReference type="ARBA" id="ARBA00022679"/>
    </source>
</evidence>
<keyword evidence="8" id="KW-0804">Transcription</keyword>
<evidence type="ECO:0000313" key="12">
    <source>
        <dbReference type="Proteomes" id="UP001465976"/>
    </source>
</evidence>
<protein>
    <recommendedName>
        <fullName evidence="9">DNA primase</fullName>
        <ecNumber evidence="9">2.7.7.-</ecNumber>
    </recommendedName>
</protein>
<comment type="similarity">
    <text evidence="1 9">Belongs to the eukaryotic-type primase small subunit family.</text>
</comment>
<dbReference type="NCBIfam" id="TIGR00335">
    <property type="entry name" value="primase_sml"/>
    <property type="match status" value="1"/>
</dbReference>
<proteinExistence type="inferred from homology"/>
<keyword evidence="4 9" id="KW-0808">Transferase</keyword>
<keyword evidence="12" id="KW-1185">Reference proteome</keyword>
<gene>
    <name evidence="11" type="primary">PRI1</name>
    <name evidence="11" type="ORF">V5O48_000181</name>
</gene>
<dbReference type="PANTHER" id="PTHR10536">
    <property type="entry name" value="DNA PRIMASE SMALL SUBUNIT"/>
    <property type="match status" value="1"/>
</dbReference>
<feature type="compositionally biased region" description="Basic and acidic residues" evidence="10">
    <location>
        <begin position="258"/>
        <end position="281"/>
    </location>
</feature>
<dbReference type="InterPro" id="IPR014052">
    <property type="entry name" value="DNA_primase_ssu_euk/arc"/>
</dbReference>
<keyword evidence="7" id="KW-0479">Metal-binding</keyword>
<evidence type="ECO:0000256" key="2">
    <source>
        <dbReference type="ARBA" id="ARBA00022478"/>
    </source>
</evidence>
<accession>A0ABR3G1T9</accession>
<keyword evidence="2 9" id="KW-0240">DNA-directed RNA polymerase</keyword>
<evidence type="ECO:0000256" key="7">
    <source>
        <dbReference type="ARBA" id="ARBA00022723"/>
    </source>
</evidence>
<evidence type="ECO:0000256" key="3">
    <source>
        <dbReference type="ARBA" id="ARBA00022515"/>
    </source>
</evidence>
<dbReference type="EMBL" id="JBAHYK010000003">
    <property type="protein sequence ID" value="KAL0581813.1"/>
    <property type="molecule type" value="Genomic_DNA"/>
</dbReference>
<reference evidence="11 12" key="1">
    <citation type="submission" date="2024-02" db="EMBL/GenBank/DDBJ databases">
        <title>A draft genome for the cacao thread blight pathogen Marasmius crinis-equi.</title>
        <authorList>
            <person name="Cohen S.P."/>
            <person name="Baruah I.K."/>
            <person name="Amoako-Attah I."/>
            <person name="Bukari Y."/>
            <person name="Meinhardt L.W."/>
            <person name="Bailey B.A."/>
        </authorList>
    </citation>
    <scope>NUCLEOTIDE SEQUENCE [LARGE SCALE GENOMIC DNA]</scope>
    <source>
        <strain evidence="11 12">GH-76</strain>
    </source>
</reference>
<evidence type="ECO:0000313" key="11">
    <source>
        <dbReference type="EMBL" id="KAL0581813.1"/>
    </source>
</evidence>
<dbReference type="Gene3D" id="3.90.920.10">
    <property type="entry name" value="DNA primase, PRIM domain"/>
    <property type="match status" value="1"/>
</dbReference>
<feature type="region of interest" description="Disordered" evidence="10">
    <location>
        <begin position="258"/>
        <end position="286"/>
    </location>
</feature>
<evidence type="ECO:0000256" key="10">
    <source>
        <dbReference type="SAM" id="MobiDB-lite"/>
    </source>
</evidence>
<evidence type="ECO:0000256" key="8">
    <source>
        <dbReference type="ARBA" id="ARBA00023163"/>
    </source>
</evidence>
<comment type="caution">
    <text evidence="11">The sequence shown here is derived from an EMBL/GenBank/DDBJ whole genome shotgun (WGS) entry which is preliminary data.</text>
</comment>
<dbReference type="InterPro" id="IPR002755">
    <property type="entry name" value="DNA_primase_S"/>
</dbReference>
<dbReference type="CDD" id="cd04860">
    <property type="entry name" value="AE_Prim_S"/>
    <property type="match status" value="1"/>
</dbReference>
<dbReference type="EC" id="2.7.7.-" evidence="9"/>
<dbReference type="SUPFAM" id="SSF56747">
    <property type="entry name" value="Prim-pol domain"/>
    <property type="match status" value="1"/>
</dbReference>
<keyword evidence="5" id="KW-0548">Nucleotidyltransferase</keyword>
<evidence type="ECO:0000256" key="5">
    <source>
        <dbReference type="ARBA" id="ARBA00022695"/>
    </source>
</evidence>
<evidence type="ECO:0000256" key="6">
    <source>
        <dbReference type="ARBA" id="ARBA00022705"/>
    </source>
</evidence>
<keyword evidence="6 9" id="KW-0235">DNA replication</keyword>
<sequence length="413" mass="47657">MDDLDASSAEVMRTFYRRLYPFKPVFNWLNHQPTPTRLFTHREFAFTLPRDIYLRYNSFNTSDDLKKQVCELTPTRFEIGPVYSARPKDKKTVRPGAFKPLQRELVFDIDMTDYDSIRTCCSDAAICKRCWGFITAAVKVLDASIRNQFGYQHLLWVYSGRRGIHLWISDKEAMDLTDEQRRALIGWMTVIQPGKEGGRLNARSGTKPLPPSLQSALGDLAEVFTELILSDQDCFGSEAGYEALLQLIPDSKTVDNLREKWSSDPSKSSDEKWSDLKSEIRKHSKGTAQRTSLTAAMEDIILQYTYPRLDAEVSKHRNHLLKAPFCIHPKTGRVCVPVDPSRIDEFDPEKVPTVGQLLRELDEAGNQSENGQEHHSDWEKTSLRPYVDMLNRHVQGLMEEFRREKRDEMDMSW</sequence>
<dbReference type="Proteomes" id="UP001465976">
    <property type="component" value="Unassembled WGS sequence"/>
</dbReference>
<name>A0ABR3G1T9_9AGAR</name>
<keyword evidence="3 9" id="KW-0639">Primosome</keyword>
<evidence type="ECO:0000256" key="9">
    <source>
        <dbReference type="RuleBase" id="RU003514"/>
    </source>
</evidence>